<accession>A0A223S8D2</accession>
<dbReference type="EMBL" id="CP022753">
    <property type="protein sequence ID" value="ASU84377.1"/>
    <property type="molecule type" value="Genomic_DNA"/>
</dbReference>
<evidence type="ECO:0000313" key="1">
    <source>
        <dbReference type="EMBL" id="ASU84377.1"/>
    </source>
</evidence>
<sequence>MNGEDSDQRQVAAHIEWQKQGMWLVLWGYYTRRYWAYARWPVPTGGVVVSAPDPDGLYAEMRRMEREHDFLRWRYGNG</sequence>
<keyword evidence="2" id="KW-1185">Reference proteome</keyword>
<dbReference type="OrthoDB" id="3430890at2"/>
<evidence type="ECO:0000313" key="2">
    <source>
        <dbReference type="Proteomes" id="UP000215005"/>
    </source>
</evidence>
<dbReference type="AlphaFoldDB" id="A0A223S8D2"/>
<organism evidence="1 2">
    <name type="scientific">Nocardiopsis gilva YIM 90087</name>
    <dbReference type="NCBI Taxonomy" id="1235441"/>
    <lineage>
        <taxon>Bacteria</taxon>
        <taxon>Bacillati</taxon>
        <taxon>Actinomycetota</taxon>
        <taxon>Actinomycetes</taxon>
        <taxon>Streptosporangiales</taxon>
        <taxon>Nocardiopsidaceae</taxon>
        <taxon>Nocardiopsis</taxon>
    </lineage>
</organism>
<proteinExistence type="predicted"/>
<dbReference type="Proteomes" id="UP000215005">
    <property type="component" value="Chromosome"/>
</dbReference>
<name>A0A223S8D2_9ACTN</name>
<reference evidence="1 2" key="1">
    <citation type="submission" date="2017-08" db="EMBL/GenBank/DDBJ databases">
        <title>The complete genome sequence of Nocardiopsis gilva YIM 90087.</title>
        <authorList>
            <person name="Yin M."/>
            <person name="Tang S."/>
        </authorList>
    </citation>
    <scope>NUCLEOTIDE SEQUENCE [LARGE SCALE GENOMIC DNA]</scope>
    <source>
        <strain evidence="1 2">YIM 90087</strain>
    </source>
</reference>
<protein>
    <submittedName>
        <fullName evidence="1">Uncharacterized protein</fullName>
    </submittedName>
</protein>
<dbReference type="KEGG" id="ngv:CDO52_17645"/>
<dbReference type="RefSeq" id="WP_017618313.1">
    <property type="nucleotide sequence ID" value="NZ_ANBG01000161.1"/>
</dbReference>
<gene>
    <name evidence="1" type="ORF">CDO52_17645</name>
</gene>